<sequence>MFARYILFIVLYFAFTKSFAQTTDGLRLNVRLFPVQMLAVGNGFSDDGSGSSFRELQSVTISSPSGFQLNAQYDEYRNINGNSQNNREGSDEYRLISHHKGVVQKIYTIADEIENIVKNEEAEGNDAHNFLILTLISQ</sequence>
<evidence type="ECO:0000313" key="2">
    <source>
        <dbReference type="Proteomes" id="UP000198561"/>
    </source>
</evidence>
<dbReference type="AlphaFoldDB" id="A0A1H6H2Z4"/>
<gene>
    <name evidence="1" type="ORF">SAMN05421593_1118</name>
</gene>
<evidence type="ECO:0000313" key="1">
    <source>
        <dbReference type="EMBL" id="SEH29622.1"/>
    </source>
</evidence>
<protein>
    <submittedName>
        <fullName evidence="1">Uncharacterized protein</fullName>
    </submittedName>
</protein>
<name>A0A1H6H2Z4_CHRCI</name>
<dbReference type="Proteomes" id="UP000198561">
    <property type="component" value="Unassembled WGS sequence"/>
</dbReference>
<proteinExistence type="predicted"/>
<organism evidence="1 2">
    <name type="scientific">Chryseobacterium culicis</name>
    <dbReference type="NCBI Taxonomy" id="680127"/>
    <lineage>
        <taxon>Bacteria</taxon>
        <taxon>Pseudomonadati</taxon>
        <taxon>Bacteroidota</taxon>
        <taxon>Flavobacteriia</taxon>
        <taxon>Flavobacteriales</taxon>
        <taxon>Weeksellaceae</taxon>
        <taxon>Chryseobacterium group</taxon>
        <taxon>Chryseobacterium</taxon>
    </lineage>
</organism>
<dbReference type="EMBL" id="FNWQ01000001">
    <property type="protein sequence ID" value="SEH29622.1"/>
    <property type="molecule type" value="Genomic_DNA"/>
</dbReference>
<reference evidence="1 2" key="1">
    <citation type="submission" date="2016-10" db="EMBL/GenBank/DDBJ databases">
        <authorList>
            <person name="de Groot N.N."/>
        </authorList>
    </citation>
    <scope>NUCLEOTIDE SEQUENCE [LARGE SCALE GENOMIC DNA]</scope>
    <source>
        <strain evidence="1 2">DSM 23031</strain>
    </source>
</reference>
<dbReference type="OrthoDB" id="1259469at2"/>
<dbReference type="STRING" id="680127.SAMN05421593_1118"/>
<accession>A0A1H6H2Z4</accession>
<dbReference type="RefSeq" id="WP_139265694.1">
    <property type="nucleotide sequence ID" value="NZ_FNWQ01000001.1"/>
</dbReference>